<evidence type="ECO:0008006" key="4">
    <source>
        <dbReference type="Google" id="ProtNLM"/>
    </source>
</evidence>
<protein>
    <recommendedName>
        <fullName evidence="4">Right handed beta helix domain-containing protein</fullName>
    </recommendedName>
</protein>
<proteinExistence type="predicted"/>
<dbReference type="Gene3D" id="2.160.20.10">
    <property type="entry name" value="Single-stranded right-handed beta-helix, Pectin lyase-like"/>
    <property type="match status" value="1"/>
</dbReference>
<dbReference type="InterPro" id="IPR012334">
    <property type="entry name" value="Pectin_lyas_fold"/>
</dbReference>
<name>A0A150TRV6_SORCE</name>
<feature type="region of interest" description="Disordered" evidence="1">
    <location>
        <begin position="1"/>
        <end position="41"/>
    </location>
</feature>
<dbReference type="Proteomes" id="UP000075502">
    <property type="component" value="Unassembled WGS sequence"/>
</dbReference>
<dbReference type="InterPro" id="IPR011050">
    <property type="entry name" value="Pectin_lyase_fold/virulence"/>
</dbReference>
<reference evidence="2 3" key="1">
    <citation type="submission" date="2014-02" db="EMBL/GenBank/DDBJ databases">
        <title>The small core and large imbalanced accessory genome model reveals a collaborative survival strategy of Sorangium cellulosum strains in nature.</title>
        <authorList>
            <person name="Han K."/>
            <person name="Peng R."/>
            <person name="Blom J."/>
            <person name="Li Y.-Z."/>
        </authorList>
    </citation>
    <scope>NUCLEOTIDE SEQUENCE [LARGE SCALE GENOMIC DNA]</scope>
    <source>
        <strain evidence="2 3">So0007-03</strain>
    </source>
</reference>
<gene>
    <name evidence="2" type="ORF">BE21_29405</name>
</gene>
<accession>A0A150TRV6</accession>
<organism evidence="2 3">
    <name type="scientific">Sorangium cellulosum</name>
    <name type="common">Polyangium cellulosum</name>
    <dbReference type="NCBI Taxonomy" id="56"/>
    <lineage>
        <taxon>Bacteria</taxon>
        <taxon>Pseudomonadati</taxon>
        <taxon>Myxococcota</taxon>
        <taxon>Polyangia</taxon>
        <taxon>Polyangiales</taxon>
        <taxon>Polyangiaceae</taxon>
        <taxon>Sorangium</taxon>
    </lineage>
</organism>
<dbReference type="CDD" id="cd12215">
    <property type="entry name" value="ChiC_BD"/>
    <property type="match status" value="1"/>
</dbReference>
<evidence type="ECO:0000256" key="1">
    <source>
        <dbReference type="SAM" id="MobiDB-lite"/>
    </source>
</evidence>
<dbReference type="SUPFAM" id="SSF51126">
    <property type="entry name" value="Pectin lyase-like"/>
    <property type="match status" value="1"/>
</dbReference>
<feature type="non-terminal residue" evidence="2">
    <location>
        <position position="1"/>
    </location>
</feature>
<evidence type="ECO:0000313" key="2">
    <source>
        <dbReference type="EMBL" id="KYG07443.1"/>
    </source>
</evidence>
<dbReference type="EMBL" id="JEME01001336">
    <property type="protein sequence ID" value="KYG07443.1"/>
    <property type="molecule type" value="Genomic_DNA"/>
</dbReference>
<dbReference type="AlphaFoldDB" id="A0A150TRV6"/>
<feature type="region of interest" description="Disordered" evidence="1">
    <location>
        <begin position="478"/>
        <end position="519"/>
    </location>
</feature>
<feature type="compositionally biased region" description="Gly residues" evidence="1">
    <location>
        <begin position="1"/>
        <end position="14"/>
    </location>
</feature>
<evidence type="ECO:0000313" key="3">
    <source>
        <dbReference type="Proteomes" id="UP000075502"/>
    </source>
</evidence>
<sequence length="519" mass="56339">AGGGSGGSGAGGEAPGVPAYGRFGEPRTTFTLPAPAPKEGERPAIAVPDLAEAFPEVDWSALDRLYIPAGEYRSILLGGLPERSAERPLVITNLGGQVKVGGDAANHLFVLKGGKGWILTGRHDPISKTGDAGFRGHAEGGFAHSQGTYGIFIDDAFSKEGLSGLAIGGGASDFELEVIEVARVEFAGVIAKTDDDGQATMRNVKVHDLYVHDVGSEGIYFGSTQAQPQHAFERLEVYDNRFLRTGTEALQVGQLGSGCEIHHNVLGPGAVRWRSAFDHYQDGNVQFGQRYGSSTFHHNIVIGTGDLFVELFPTRVDQDPRSPGDTVSFTDNYFADTSLGGVYTHAVDTGATIRFERNVFLGFHFNYGEVYPDTEEPVQVFGVGSNAPNPHILRDNRVDGPYPFIKWLFDSVTAEDNPNVEVPRVRFRDFMAGAIDEDYRRLEWWTDRATLSPDARAVVYPKGAYVLHQGALYEALEESQGKQPDQHPDAWRALPPPADDVRLRAGSPHQGLGVRWPPP</sequence>
<comment type="caution">
    <text evidence="2">The sequence shown here is derived from an EMBL/GenBank/DDBJ whole genome shotgun (WGS) entry which is preliminary data.</text>
</comment>